<comment type="caution">
    <text evidence="8">The sequence shown here is derived from an EMBL/GenBank/DDBJ whole genome shotgun (WGS) entry which is preliminary data.</text>
</comment>
<dbReference type="PANTHER" id="PTHR33202">
    <property type="entry name" value="ZINC UPTAKE REGULATION PROTEIN"/>
    <property type="match status" value="1"/>
</dbReference>
<dbReference type="EMBL" id="QHJQ01000007">
    <property type="protein sequence ID" value="PXA03746.1"/>
    <property type="molecule type" value="Genomic_DNA"/>
</dbReference>
<dbReference type="InterPro" id="IPR043135">
    <property type="entry name" value="Fur_C"/>
</dbReference>
<dbReference type="GO" id="GO:0000976">
    <property type="term" value="F:transcription cis-regulatory region binding"/>
    <property type="evidence" value="ECO:0007669"/>
    <property type="project" value="TreeGrafter"/>
</dbReference>
<dbReference type="InterPro" id="IPR036388">
    <property type="entry name" value="WH-like_DNA-bd_sf"/>
</dbReference>
<name>A0A317ZEH7_9BACT</name>
<keyword evidence="6" id="KW-0804">Transcription</keyword>
<feature type="binding site" evidence="7">
    <location>
        <position position="138"/>
    </location>
    <ligand>
        <name>Zn(2+)</name>
        <dbReference type="ChEBI" id="CHEBI:29105"/>
    </ligand>
</feature>
<evidence type="ECO:0000313" key="9">
    <source>
        <dbReference type="Proteomes" id="UP000247099"/>
    </source>
</evidence>
<keyword evidence="7" id="KW-0479">Metal-binding</keyword>
<reference evidence="8 9" key="1">
    <citation type="submission" date="2018-05" db="EMBL/GenBank/DDBJ databases">
        <title>Coraliomargarita sinensis sp. nov., isolated from a marine solar saltern.</title>
        <authorList>
            <person name="Zhou L.Y."/>
        </authorList>
    </citation>
    <scope>NUCLEOTIDE SEQUENCE [LARGE SCALE GENOMIC DNA]</scope>
    <source>
        <strain evidence="8 9">WN38</strain>
    </source>
</reference>
<dbReference type="RefSeq" id="WP_110131443.1">
    <property type="nucleotide sequence ID" value="NZ_QHJQ01000007.1"/>
</dbReference>
<evidence type="ECO:0000256" key="4">
    <source>
        <dbReference type="ARBA" id="ARBA00023015"/>
    </source>
</evidence>
<comment type="cofactor">
    <cofactor evidence="7">
        <name>Zn(2+)</name>
        <dbReference type="ChEBI" id="CHEBI:29105"/>
    </cofactor>
    <text evidence="7">Binds 1 zinc ion per subunit.</text>
</comment>
<dbReference type="SUPFAM" id="SSF46785">
    <property type="entry name" value="Winged helix' DNA-binding domain"/>
    <property type="match status" value="1"/>
</dbReference>
<feature type="binding site" evidence="7">
    <location>
        <position position="141"/>
    </location>
    <ligand>
        <name>Zn(2+)</name>
        <dbReference type="ChEBI" id="CHEBI:29105"/>
    </ligand>
</feature>
<evidence type="ECO:0000256" key="5">
    <source>
        <dbReference type="ARBA" id="ARBA00023125"/>
    </source>
</evidence>
<evidence type="ECO:0000256" key="6">
    <source>
        <dbReference type="ARBA" id="ARBA00023163"/>
    </source>
</evidence>
<sequence>MQLTPEYKERLDNALERSGLRATKQREHIFSVLLEKLDHPTADEVYARARNDMPTISLATVYNCLETLSASGLIKQVNFEREPTRYCPNLTTHAHFYCKESGEIKDIELSEDIINQLKACLPEGHTAHRIDIAFDGKCGECQQ</sequence>
<dbReference type="GO" id="GO:0003700">
    <property type="term" value="F:DNA-binding transcription factor activity"/>
    <property type="evidence" value="ECO:0007669"/>
    <property type="project" value="InterPro"/>
</dbReference>
<evidence type="ECO:0000256" key="1">
    <source>
        <dbReference type="ARBA" id="ARBA00007957"/>
    </source>
</evidence>
<dbReference type="InterPro" id="IPR036390">
    <property type="entry name" value="WH_DNA-bd_sf"/>
</dbReference>
<proteinExistence type="inferred from homology"/>
<dbReference type="GO" id="GO:0008270">
    <property type="term" value="F:zinc ion binding"/>
    <property type="evidence" value="ECO:0007669"/>
    <property type="project" value="TreeGrafter"/>
</dbReference>
<keyword evidence="9" id="KW-1185">Reference proteome</keyword>
<evidence type="ECO:0000256" key="7">
    <source>
        <dbReference type="PIRSR" id="PIRSR602481-1"/>
    </source>
</evidence>
<dbReference type="GO" id="GO:1900376">
    <property type="term" value="P:regulation of secondary metabolite biosynthetic process"/>
    <property type="evidence" value="ECO:0007669"/>
    <property type="project" value="TreeGrafter"/>
</dbReference>
<dbReference type="Gene3D" id="1.10.10.10">
    <property type="entry name" value="Winged helix-like DNA-binding domain superfamily/Winged helix DNA-binding domain"/>
    <property type="match status" value="1"/>
</dbReference>
<evidence type="ECO:0000313" key="8">
    <source>
        <dbReference type="EMBL" id="PXA03746.1"/>
    </source>
</evidence>
<keyword evidence="3 7" id="KW-0862">Zinc</keyword>
<dbReference type="Pfam" id="PF01475">
    <property type="entry name" value="FUR"/>
    <property type="match status" value="1"/>
</dbReference>
<accession>A0A317ZEH7</accession>
<dbReference type="PANTHER" id="PTHR33202:SF7">
    <property type="entry name" value="FERRIC UPTAKE REGULATION PROTEIN"/>
    <property type="match status" value="1"/>
</dbReference>
<protein>
    <submittedName>
        <fullName evidence="8">Transcriptional repressor</fullName>
    </submittedName>
</protein>
<organism evidence="8 9">
    <name type="scientific">Coraliomargarita sinensis</name>
    <dbReference type="NCBI Taxonomy" id="2174842"/>
    <lineage>
        <taxon>Bacteria</taxon>
        <taxon>Pseudomonadati</taxon>
        <taxon>Verrucomicrobiota</taxon>
        <taxon>Opitutia</taxon>
        <taxon>Puniceicoccales</taxon>
        <taxon>Coraliomargaritaceae</taxon>
        <taxon>Coraliomargarita</taxon>
    </lineage>
</organism>
<dbReference type="OrthoDB" id="8659436at2"/>
<keyword evidence="5" id="KW-0238">DNA-binding</keyword>
<dbReference type="AlphaFoldDB" id="A0A317ZEH7"/>
<dbReference type="CDD" id="cd07153">
    <property type="entry name" value="Fur_like"/>
    <property type="match status" value="1"/>
</dbReference>
<comment type="similarity">
    <text evidence="1">Belongs to the Fur family.</text>
</comment>
<dbReference type="GO" id="GO:0045892">
    <property type="term" value="P:negative regulation of DNA-templated transcription"/>
    <property type="evidence" value="ECO:0007669"/>
    <property type="project" value="TreeGrafter"/>
</dbReference>
<dbReference type="Proteomes" id="UP000247099">
    <property type="component" value="Unassembled WGS sequence"/>
</dbReference>
<feature type="binding site" evidence="7">
    <location>
        <position position="98"/>
    </location>
    <ligand>
        <name>Zn(2+)</name>
        <dbReference type="ChEBI" id="CHEBI:29105"/>
    </ligand>
</feature>
<evidence type="ECO:0000256" key="2">
    <source>
        <dbReference type="ARBA" id="ARBA00022491"/>
    </source>
</evidence>
<dbReference type="InterPro" id="IPR002481">
    <property type="entry name" value="FUR"/>
</dbReference>
<dbReference type="InParanoid" id="A0A317ZEH7"/>
<evidence type="ECO:0000256" key="3">
    <source>
        <dbReference type="ARBA" id="ARBA00022833"/>
    </source>
</evidence>
<gene>
    <name evidence="8" type="ORF">DDZ13_10655</name>
</gene>
<dbReference type="Gene3D" id="3.30.1490.190">
    <property type="match status" value="1"/>
</dbReference>
<keyword evidence="4" id="KW-0805">Transcription regulation</keyword>
<keyword evidence="2" id="KW-0678">Repressor</keyword>